<evidence type="ECO:0000313" key="7">
    <source>
        <dbReference type="Proteomes" id="UP000486602"/>
    </source>
</evidence>
<evidence type="ECO:0000256" key="3">
    <source>
        <dbReference type="ARBA" id="ARBA00022801"/>
    </source>
</evidence>
<evidence type="ECO:0000256" key="4">
    <source>
        <dbReference type="SAM" id="SignalP"/>
    </source>
</evidence>
<dbReference type="InterPro" id="IPR026444">
    <property type="entry name" value="Secre_tail"/>
</dbReference>
<comment type="caution">
    <text evidence="6">The sequence shown here is derived from an EMBL/GenBank/DDBJ whole genome shotgun (WGS) entry which is preliminary data.</text>
</comment>
<dbReference type="Gene3D" id="2.60.120.260">
    <property type="entry name" value="Galactose-binding domain-like"/>
    <property type="match status" value="1"/>
</dbReference>
<dbReference type="EMBL" id="JAAGVY010000020">
    <property type="protein sequence ID" value="NEN24120.1"/>
    <property type="molecule type" value="Genomic_DNA"/>
</dbReference>
<evidence type="ECO:0000256" key="1">
    <source>
        <dbReference type="ARBA" id="ARBA00022670"/>
    </source>
</evidence>
<reference evidence="6 7" key="1">
    <citation type="submission" date="2020-02" db="EMBL/GenBank/DDBJ databases">
        <title>Out from the shadows clarifying the taxonomy of the family Cryomorphaceae and related taxa by utilizing the GTDB taxonomic framework.</title>
        <authorList>
            <person name="Bowman J.P."/>
        </authorList>
    </citation>
    <scope>NUCLEOTIDE SEQUENCE [LARGE SCALE GENOMIC DNA]</scope>
    <source>
        <strain evidence="6 7">QSSC 1-22</strain>
    </source>
</reference>
<dbReference type="NCBIfam" id="TIGR04183">
    <property type="entry name" value="Por_Secre_tail"/>
    <property type="match status" value="1"/>
</dbReference>
<keyword evidence="3" id="KW-0378">Hydrolase</keyword>
<protein>
    <submittedName>
        <fullName evidence="6">T9SS type A sorting domain-containing protein</fullName>
    </submittedName>
</protein>
<keyword evidence="2 4" id="KW-0732">Signal</keyword>
<keyword evidence="1" id="KW-0645">Protease</keyword>
<evidence type="ECO:0000313" key="6">
    <source>
        <dbReference type="EMBL" id="NEN24120.1"/>
    </source>
</evidence>
<accession>A0A7K3WR16</accession>
<dbReference type="SUPFAM" id="SSF49785">
    <property type="entry name" value="Galactose-binding domain-like"/>
    <property type="match status" value="1"/>
</dbReference>
<dbReference type="RefSeq" id="WP_163285514.1">
    <property type="nucleotide sequence ID" value="NZ_JAAGVY010000020.1"/>
</dbReference>
<feature type="domain" description="P/Homo B" evidence="5">
    <location>
        <begin position="284"/>
        <end position="485"/>
    </location>
</feature>
<evidence type="ECO:0000259" key="5">
    <source>
        <dbReference type="PROSITE" id="PS51829"/>
    </source>
</evidence>
<dbReference type="Proteomes" id="UP000486602">
    <property type="component" value="Unassembled WGS sequence"/>
</dbReference>
<feature type="signal peptide" evidence="4">
    <location>
        <begin position="1"/>
        <end position="19"/>
    </location>
</feature>
<dbReference type="GO" id="GO:0006508">
    <property type="term" value="P:proteolysis"/>
    <property type="evidence" value="ECO:0007669"/>
    <property type="project" value="UniProtKB-KW"/>
</dbReference>
<evidence type="ECO:0000256" key="2">
    <source>
        <dbReference type="ARBA" id="ARBA00022729"/>
    </source>
</evidence>
<dbReference type="PROSITE" id="PS51829">
    <property type="entry name" value="P_HOMO_B"/>
    <property type="match status" value="1"/>
</dbReference>
<proteinExistence type="predicted"/>
<organism evidence="6 7">
    <name type="scientific">Cryomorpha ignava</name>
    <dbReference type="NCBI Taxonomy" id="101383"/>
    <lineage>
        <taxon>Bacteria</taxon>
        <taxon>Pseudomonadati</taxon>
        <taxon>Bacteroidota</taxon>
        <taxon>Flavobacteriia</taxon>
        <taxon>Flavobacteriales</taxon>
        <taxon>Cryomorphaceae</taxon>
        <taxon>Cryomorpha</taxon>
    </lineage>
</organism>
<dbReference type="GO" id="GO:0004252">
    <property type="term" value="F:serine-type endopeptidase activity"/>
    <property type="evidence" value="ECO:0007669"/>
    <property type="project" value="InterPro"/>
</dbReference>
<dbReference type="InterPro" id="IPR008979">
    <property type="entry name" value="Galactose-bd-like_sf"/>
</dbReference>
<dbReference type="InterPro" id="IPR002884">
    <property type="entry name" value="P_dom"/>
</dbReference>
<sequence length="719" mass="78623">MKNLLLSLFSGLFFSALSAQIIVPIETTNSFELTTCQNLLITANPYSGSTVQSINVLISDTSSYTAILNPTYFPQEWDLDSASELRFYDGFESSANLLGAYNSTTHPNGFLIDIETDSLRVEFETADGSAGNGFGLYILCNETFQTLPTAKFKPQLSENWYFDEDENMYALRSCLNDSIHLALDPVFLNPGLENQNADSVLIKWALGDRSFKREKGLTSINHVYTEGSGYLVTVYSQDTLGAESYLKFMVRNSPTPTYSVNTDQPFCLNEPSEVEGGMNGDVVVGAEAGFGATSITEFYGTAIYLPDGDGENYTTTIEVSGFPEGTTISSASDMAALCINMEHSYLGDLEMMLTCPDGTDINIFNSYAGDGLFEGGFGGGGTYLGDANDGNDFLIPGMGFDYCFSDDAEWGTLGDEFGLGNTVQVSTFQNGNAMSPGTYLPEESFENFIGCPANGEWILTVRDNIYFDDGYIFDWSLGFSEDLSNSGFQNELVAAIWEPNSWISSVNEGSVEITPQSAEAQQVTFTVTDENGCNFSRDLTIQISDTLTTLNDSLICNLAYNLQWPTSLGELNFISGPSSDVTISNSGEIFEIEVPEAGNYTFELNYFDCSSAALANLVFLEEDNPACITGINDIDFIKEFTIAPNPASNYAEVKFEIKKAQEVQITISTLDGKVVSKEKYHFTTGDQNRRVNLDKFESGAYLITLLGETFKASGLLIKQ</sequence>
<gene>
    <name evidence="6" type="ORF">G3O08_11470</name>
</gene>
<name>A0A7K3WR16_9FLAO</name>
<dbReference type="AlphaFoldDB" id="A0A7K3WR16"/>
<feature type="chain" id="PRO_5029475563" evidence="4">
    <location>
        <begin position="20"/>
        <end position="719"/>
    </location>
</feature>
<dbReference type="Pfam" id="PF18962">
    <property type="entry name" value="Por_Secre_tail"/>
    <property type="match status" value="1"/>
</dbReference>
<keyword evidence="7" id="KW-1185">Reference proteome</keyword>